<dbReference type="Proteomes" id="UP000480854">
    <property type="component" value="Unassembled WGS sequence"/>
</dbReference>
<proteinExistence type="predicted"/>
<sequence>MQSVTGGKGRDGDAAGIGRAAAADARGSFVRPHRPFAVRGPLGGTWGGAAVSALDGAVAPGRSRRLWARPAAAAGLGRLKAVGMAEALAGAVWPGVGRPGAIAAVAQRGAPPLTGGGFRPSKDF</sequence>
<feature type="compositionally biased region" description="Low complexity" evidence="1">
    <location>
        <begin position="14"/>
        <end position="25"/>
    </location>
</feature>
<evidence type="ECO:0000256" key="1">
    <source>
        <dbReference type="SAM" id="MobiDB-lite"/>
    </source>
</evidence>
<evidence type="ECO:0000313" key="2">
    <source>
        <dbReference type="EMBL" id="KAA0679573.1"/>
    </source>
</evidence>
<evidence type="ECO:0000313" key="3">
    <source>
        <dbReference type="Proteomes" id="UP000480854"/>
    </source>
</evidence>
<name>A0A9W7NIF3_9PROT</name>
<feature type="region of interest" description="Disordered" evidence="1">
    <location>
        <begin position="1"/>
        <end position="25"/>
    </location>
</feature>
<dbReference type="EMBL" id="QOKW01000012">
    <property type="protein sequence ID" value="KAA0679573.1"/>
    <property type="molecule type" value="Genomic_DNA"/>
</dbReference>
<protein>
    <submittedName>
        <fullName evidence="2">Uncharacterized protein</fullName>
    </submittedName>
</protein>
<keyword evidence="3" id="KW-1185">Reference proteome</keyword>
<gene>
    <name evidence="2" type="ORF">DS843_16705</name>
</gene>
<reference evidence="2 3" key="1">
    <citation type="submission" date="2018-07" db="EMBL/GenBank/DDBJ databases">
        <title>Genome sequence of Azospirillum sp. ATCC 49961.</title>
        <authorList>
            <person name="Sant'Anna F.H."/>
            <person name="Baldani J.I."/>
            <person name="Zilli J.E."/>
            <person name="Reis V.M."/>
            <person name="Hartmann A."/>
            <person name="Cruz L."/>
            <person name="de Souza E.M."/>
            <person name="de Oliveira Pedrosa F."/>
            <person name="Passaglia L.M.P."/>
        </authorList>
    </citation>
    <scope>NUCLEOTIDE SEQUENCE [LARGE SCALE GENOMIC DNA]</scope>
    <source>
        <strain evidence="2 3">ATCC 49961</strain>
    </source>
</reference>
<dbReference type="AlphaFoldDB" id="A0A9W7NIF3"/>
<comment type="caution">
    <text evidence="2">The sequence shown here is derived from an EMBL/GenBank/DDBJ whole genome shotgun (WGS) entry which is preliminary data.</text>
</comment>
<accession>A0A9W7NIF3</accession>
<organism evidence="2 3">
    <name type="scientific">Roseomonas genomospecies 6</name>
    <dbReference type="NCBI Taxonomy" id="214106"/>
    <lineage>
        <taxon>Bacteria</taxon>
        <taxon>Pseudomonadati</taxon>
        <taxon>Pseudomonadota</taxon>
        <taxon>Alphaproteobacteria</taxon>
        <taxon>Acetobacterales</taxon>
        <taxon>Roseomonadaceae</taxon>
        <taxon>Roseomonas</taxon>
    </lineage>
</organism>